<keyword evidence="2" id="KW-1185">Reference proteome</keyword>
<sequence>MLQAEDAKYLKKKVKVLSLDVHPTEKAIVVNYEMEATILGQMGDPMLGDKKECQKIIRLKSLDSKSDVVTVAKEVLDKCKLIHQSKLTEVQHLISYLKTRKRPDHKSDALTRSSHSDLTSSTSSASLSGSLTGALKEELHGTAYFAEIDSYQEMLYEDLPSKIKGTALLLQLARNPDYLNELAQNEAVLGALARTLREDWKKSLDLSYNIVYIFFCFSAFSNFHSVISHFKIGSLCMDIVDGELQRAQQLREQLASKRRPAKPSNIATSRIPSPSGSKLASPCGSAGSKSSKLGSASSNSSSSHSAEDDEETHADKTHSKYQGVLDKQDQVLRVCTYLLLNIAEDHKVEEKMRRKNIVGLLVRMLERRSAHLLLLVLSFLKKLSIYTENKDDMSDLNVVEKVYLLNATLWHAIIKCGALPKLMPLMESEQHQQAALSVLYHLSVDDKAKSLFTYTDAIPTMMQLIMTQRPPCDQMMQLIMTQRPPYDAADHDVTPSLSSDDAASAHVEALCSVVSGPVTDEFVLECVGVLGNLALPHLDYTSILTNFGLLAWIQDKLKPGCSSADDIILEVVVLLGTLAGDEAAAEVLLNNNVLSTLVALINDKQEDDELVLQIVYVFYQFCRHDHTRPHVIATREVPAYLIDLMHDSNSEIRRVCDTTLDIIAEHSKEWAEQVQLHKFQWHNSQWLAMVKGSGLGDEGVAFGGGGGEELLLLGGEEGLGSSYMRHSDVLASHHSLLSDGLSSPDSEEFLPSALPSTCSAAISIDGRFHDPPTNFHNVGVTGPGLRTSNCLLMSIFSTSLALQTS</sequence>
<dbReference type="OrthoDB" id="10265679at2759"/>
<dbReference type="Pfam" id="PF05804">
    <property type="entry name" value="KAP"/>
    <property type="match status" value="3"/>
</dbReference>
<feature type="compositionally biased region" description="Low complexity" evidence="1">
    <location>
        <begin position="284"/>
        <end position="304"/>
    </location>
</feature>
<organism evidence="2 3">
    <name type="scientific">Hyalella azteca</name>
    <name type="common">Amphipod</name>
    <dbReference type="NCBI Taxonomy" id="294128"/>
    <lineage>
        <taxon>Eukaryota</taxon>
        <taxon>Metazoa</taxon>
        <taxon>Ecdysozoa</taxon>
        <taxon>Arthropoda</taxon>
        <taxon>Crustacea</taxon>
        <taxon>Multicrustacea</taxon>
        <taxon>Malacostraca</taxon>
        <taxon>Eumalacostraca</taxon>
        <taxon>Peracarida</taxon>
        <taxon>Amphipoda</taxon>
        <taxon>Senticaudata</taxon>
        <taxon>Talitrida</taxon>
        <taxon>Talitroidea</taxon>
        <taxon>Hyalellidae</taxon>
        <taxon>Hyalella</taxon>
    </lineage>
</organism>
<dbReference type="SMART" id="SM00185">
    <property type="entry name" value="ARM"/>
    <property type="match status" value="4"/>
</dbReference>
<evidence type="ECO:0000313" key="3">
    <source>
        <dbReference type="RefSeq" id="XP_047740219.1"/>
    </source>
</evidence>
<dbReference type="GO" id="GO:0035869">
    <property type="term" value="C:ciliary transition zone"/>
    <property type="evidence" value="ECO:0007669"/>
    <property type="project" value="TreeGrafter"/>
</dbReference>
<feature type="compositionally biased region" description="Low complexity" evidence="1">
    <location>
        <begin position="110"/>
        <end position="128"/>
    </location>
</feature>
<dbReference type="InterPro" id="IPR011989">
    <property type="entry name" value="ARM-like"/>
</dbReference>
<dbReference type="GeneID" id="108670106"/>
<feature type="region of interest" description="Disordered" evidence="1">
    <location>
        <begin position="251"/>
        <end position="320"/>
    </location>
</feature>
<dbReference type="PANTHER" id="PTHR15605:SF2">
    <property type="entry name" value="KINESIN-ASSOCIATED PROTEIN 3"/>
    <property type="match status" value="1"/>
</dbReference>
<dbReference type="PANTHER" id="PTHR15605">
    <property type="entry name" value="KINESIN-ASSOCIATED PROTEINS"/>
    <property type="match status" value="1"/>
</dbReference>
<name>A0A979FSS2_HYAAZ</name>
<dbReference type="SMART" id="SM01297">
    <property type="entry name" value="KAP"/>
    <property type="match status" value="1"/>
</dbReference>
<dbReference type="AlphaFoldDB" id="A0A979FSS2"/>
<dbReference type="InterPro" id="IPR016024">
    <property type="entry name" value="ARM-type_fold"/>
</dbReference>
<dbReference type="Gene3D" id="1.25.10.10">
    <property type="entry name" value="Leucine-rich Repeat Variant"/>
    <property type="match status" value="1"/>
</dbReference>
<dbReference type="InterPro" id="IPR008658">
    <property type="entry name" value="KAP3"/>
</dbReference>
<dbReference type="KEGG" id="hazt:108670106"/>
<feature type="region of interest" description="Disordered" evidence="1">
    <location>
        <begin position="105"/>
        <end position="128"/>
    </location>
</feature>
<feature type="compositionally biased region" description="Polar residues" evidence="1">
    <location>
        <begin position="265"/>
        <end position="278"/>
    </location>
</feature>
<protein>
    <submittedName>
        <fullName evidence="3">Kinesin-associated protein 3</fullName>
    </submittedName>
</protein>
<dbReference type="Proteomes" id="UP000694843">
    <property type="component" value="Unplaced"/>
</dbReference>
<proteinExistence type="predicted"/>
<dbReference type="OMA" id="MYELNIV"/>
<dbReference type="CTD" id="32071"/>
<evidence type="ECO:0000313" key="2">
    <source>
        <dbReference type="Proteomes" id="UP000694843"/>
    </source>
</evidence>
<dbReference type="GO" id="GO:0019894">
    <property type="term" value="F:kinesin binding"/>
    <property type="evidence" value="ECO:0007669"/>
    <property type="project" value="InterPro"/>
</dbReference>
<dbReference type="GO" id="GO:0016939">
    <property type="term" value="C:kinesin II complex"/>
    <property type="evidence" value="ECO:0007669"/>
    <property type="project" value="TreeGrafter"/>
</dbReference>
<dbReference type="RefSeq" id="XP_047740219.1">
    <property type="nucleotide sequence ID" value="XM_047884263.1"/>
</dbReference>
<dbReference type="GO" id="GO:0044782">
    <property type="term" value="P:cilium organization"/>
    <property type="evidence" value="ECO:0007669"/>
    <property type="project" value="TreeGrafter"/>
</dbReference>
<dbReference type="InterPro" id="IPR000225">
    <property type="entry name" value="Armadillo"/>
</dbReference>
<gene>
    <name evidence="3" type="primary">LOC108670106</name>
</gene>
<dbReference type="SUPFAM" id="SSF48371">
    <property type="entry name" value="ARM repeat"/>
    <property type="match status" value="1"/>
</dbReference>
<reference evidence="3" key="1">
    <citation type="submission" date="2025-08" db="UniProtKB">
        <authorList>
            <consortium name="RefSeq"/>
        </authorList>
    </citation>
    <scope>IDENTIFICATION</scope>
    <source>
        <tissue evidence="3">Whole organism</tissue>
    </source>
</reference>
<dbReference type="GO" id="GO:0007018">
    <property type="term" value="P:microtubule-based movement"/>
    <property type="evidence" value="ECO:0007669"/>
    <property type="project" value="TreeGrafter"/>
</dbReference>
<accession>A0A979FSS2</accession>
<evidence type="ECO:0000256" key="1">
    <source>
        <dbReference type="SAM" id="MobiDB-lite"/>
    </source>
</evidence>
<dbReference type="GO" id="GO:0005930">
    <property type="term" value="C:axoneme"/>
    <property type="evidence" value="ECO:0007669"/>
    <property type="project" value="TreeGrafter"/>
</dbReference>